<accession>A0ABT7SZ39</accession>
<keyword evidence="2" id="KW-0808">Transferase</keyword>
<evidence type="ECO:0000256" key="2">
    <source>
        <dbReference type="ARBA" id="ARBA00022679"/>
    </source>
</evidence>
<sequence>MDDSACAMKVGTDSILLGSWAARCLDEYPTSEQYLNGLDIGAGSGLLALMLSQWAAGKLRITAVEIDADAARQANQNVAASPWPDSIEVVNSDIVVSNNTLQSTFDVIVSNPPYFSVPHGETRSQQGFSNPRKVARSETALTLSSLFAVIRAKLSTKGLAFIVLPTEQAGAARRVSEQHGLCVQRQLEIRSLPEKPVSRLCLAYGLTQTTPNIDKLNIYAAPNVYTEEYRALCRAYYLHF</sequence>
<evidence type="ECO:0000256" key="1">
    <source>
        <dbReference type="ARBA" id="ARBA00022603"/>
    </source>
</evidence>
<organism evidence="5 6">
    <name type="scientific">Alteromonas arenosi</name>
    <dbReference type="NCBI Taxonomy" id="3055817"/>
    <lineage>
        <taxon>Bacteria</taxon>
        <taxon>Pseudomonadati</taxon>
        <taxon>Pseudomonadota</taxon>
        <taxon>Gammaproteobacteria</taxon>
        <taxon>Alteromonadales</taxon>
        <taxon>Alteromonadaceae</taxon>
        <taxon>Alteromonas/Salinimonas group</taxon>
        <taxon>Alteromonas</taxon>
    </lineage>
</organism>
<evidence type="ECO:0000313" key="5">
    <source>
        <dbReference type="EMBL" id="MDM7861459.1"/>
    </source>
</evidence>
<dbReference type="SUPFAM" id="SSF53335">
    <property type="entry name" value="S-adenosyl-L-methionine-dependent methyltransferases"/>
    <property type="match status" value="1"/>
</dbReference>
<name>A0ABT7SZ39_9ALTE</name>
<dbReference type="CDD" id="cd02440">
    <property type="entry name" value="AdoMet_MTases"/>
    <property type="match status" value="1"/>
</dbReference>
<dbReference type="GO" id="GO:0008168">
    <property type="term" value="F:methyltransferase activity"/>
    <property type="evidence" value="ECO:0007669"/>
    <property type="project" value="UniProtKB-KW"/>
</dbReference>
<evidence type="ECO:0000256" key="3">
    <source>
        <dbReference type="ARBA" id="ARBA00022691"/>
    </source>
</evidence>
<dbReference type="Pfam" id="PF05175">
    <property type="entry name" value="MTS"/>
    <property type="match status" value="1"/>
</dbReference>
<keyword evidence="6" id="KW-1185">Reference proteome</keyword>
<proteinExistence type="predicted"/>
<keyword evidence="3" id="KW-0949">S-adenosyl-L-methionine</keyword>
<comment type="caution">
    <text evidence="5">The sequence shown here is derived from an EMBL/GenBank/DDBJ whole genome shotgun (WGS) entry which is preliminary data.</text>
</comment>
<protein>
    <submittedName>
        <fullName evidence="5">Methyltransferase</fullName>
    </submittedName>
</protein>
<dbReference type="PANTHER" id="PTHR47739:SF1">
    <property type="entry name" value="TRNA1(VAL) (ADENINE(37)-N6)-METHYLTRANSFERASE"/>
    <property type="match status" value="1"/>
</dbReference>
<evidence type="ECO:0000313" key="6">
    <source>
        <dbReference type="Proteomes" id="UP001234343"/>
    </source>
</evidence>
<reference evidence="5 6" key="1">
    <citation type="submission" date="2023-06" db="EMBL/GenBank/DDBJ databases">
        <title>Alteromonas sp. ASW11-36 isolated from intertidal sand.</title>
        <authorList>
            <person name="Li Y."/>
        </authorList>
    </citation>
    <scope>NUCLEOTIDE SEQUENCE [LARGE SCALE GENOMIC DNA]</scope>
    <source>
        <strain evidence="5 6">ASW11-36</strain>
    </source>
</reference>
<evidence type="ECO:0000259" key="4">
    <source>
        <dbReference type="Pfam" id="PF05175"/>
    </source>
</evidence>
<dbReference type="PROSITE" id="PS00092">
    <property type="entry name" value="N6_MTASE"/>
    <property type="match status" value="1"/>
</dbReference>
<dbReference type="PANTHER" id="PTHR47739">
    <property type="entry name" value="TRNA1(VAL) (ADENINE(37)-N6)-METHYLTRANSFERASE"/>
    <property type="match status" value="1"/>
</dbReference>
<dbReference type="InterPro" id="IPR002052">
    <property type="entry name" value="DNA_methylase_N6_adenine_CS"/>
</dbReference>
<feature type="domain" description="Methyltransferase small" evidence="4">
    <location>
        <begin position="36"/>
        <end position="116"/>
    </location>
</feature>
<dbReference type="InterPro" id="IPR050210">
    <property type="entry name" value="tRNA_Adenine-N(6)_MTase"/>
</dbReference>
<dbReference type="GO" id="GO:0032259">
    <property type="term" value="P:methylation"/>
    <property type="evidence" value="ECO:0007669"/>
    <property type="project" value="UniProtKB-KW"/>
</dbReference>
<dbReference type="InterPro" id="IPR029063">
    <property type="entry name" value="SAM-dependent_MTases_sf"/>
</dbReference>
<keyword evidence="1 5" id="KW-0489">Methyltransferase</keyword>
<dbReference type="InterPro" id="IPR007848">
    <property type="entry name" value="Small_mtfrase_dom"/>
</dbReference>
<dbReference type="Gene3D" id="3.40.50.150">
    <property type="entry name" value="Vaccinia Virus protein VP39"/>
    <property type="match status" value="1"/>
</dbReference>
<gene>
    <name evidence="5" type="ORF">QTP81_12730</name>
</gene>
<dbReference type="RefSeq" id="WP_289365998.1">
    <property type="nucleotide sequence ID" value="NZ_JAUCBP010000011.1"/>
</dbReference>
<dbReference type="Proteomes" id="UP001234343">
    <property type="component" value="Unassembled WGS sequence"/>
</dbReference>
<dbReference type="EMBL" id="JAUCBP010000011">
    <property type="protein sequence ID" value="MDM7861459.1"/>
    <property type="molecule type" value="Genomic_DNA"/>
</dbReference>